<accession>A0AAX2EJT2</accession>
<sequence>MKDNNTIATRHFEVQDYGLIMHGRVYYWHIPKALRYLNMQPGDIVKVPASRKGKYHGVYVVNSFREDIEVAGKVYKPVLDIYFRTPETRIIENEKKVYYNQEDLCKGY</sequence>
<proteinExistence type="predicted"/>
<protein>
    <submittedName>
        <fullName evidence="1">Uncharacterized protein</fullName>
    </submittedName>
</protein>
<gene>
    <name evidence="1" type="ORF">SAMN04489762_3450</name>
</gene>
<dbReference type="Proteomes" id="UP000199735">
    <property type="component" value="Unassembled WGS sequence"/>
</dbReference>
<evidence type="ECO:0000313" key="1">
    <source>
        <dbReference type="EMBL" id="SEO08540.1"/>
    </source>
</evidence>
<dbReference type="RefSeq" id="WP_093881550.1">
    <property type="nucleotide sequence ID" value="NZ_FOCD01000006.1"/>
</dbReference>
<dbReference type="EMBL" id="FOCD01000006">
    <property type="protein sequence ID" value="SEO08540.1"/>
    <property type="molecule type" value="Genomic_DNA"/>
</dbReference>
<dbReference type="InterPro" id="IPR043895">
    <property type="entry name" value="DUF5839"/>
</dbReference>
<name>A0AAX2EJT2_9BACI</name>
<dbReference type="AlphaFoldDB" id="A0AAX2EJT2"/>
<dbReference type="Pfam" id="PF19157">
    <property type="entry name" value="DUF5839"/>
    <property type="match status" value="1"/>
</dbReference>
<evidence type="ECO:0000313" key="2">
    <source>
        <dbReference type="Proteomes" id="UP000199735"/>
    </source>
</evidence>
<reference evidence="1 2" key="1">
    <citation type="submission" date="2016-10" db="EMBL/GenBank/DDBJ databases">
        <authorList>
            <person name="Varghese N."/>
            <person name="Submissions S."/>
        </authorList>
    </citation>
    <scope>NUCLEOTIDE SEQUENCE [LARGE SCALE GENOMIC DNA]</scope>
    <source>
        <strain evidence="1 2">DSM 21619</strain>
    </source>
</reference>
<comment type="caution">
    <text evidence="1">The sequence shown here is derived from an EMBL/GenBank/DDBJ whole genome shotgun (WGS) entry which is preliminary data.</text>
</comment>
<organism evidence="1 2">
    <name type="scientific">Terribacillus saccharophilus</name>
    <dbReference type="NCBI Taxonomy" id="361277"/>
    <lineage>
        <taxon>Bacteria</taxon>
        <taxon>Bacillati</taxon>
        <taxon>Bacillota</taxon>
        <taxon>Bacilli</taxon>
        <taxon>Bacillales</taxon>
        <taxon>Bacillaceae</taxon>
        <taxon>Terribacillus</taxon>
    </lineage>
</organism>